<evidence type="ECO:0000259" key="12">
    <source>
        <dbReference type="Pfam" id="PF19269"/>
    </source>
</evidence>
<comment type="similarity">
    <text evidence="2 10">Belongs to the class-I aminoacyl-tRNA synthetase family. Glutamate--tRNA ligase type 1 subfamily.</text>
</comment>
<dbReference type="InterPro" id="IPR045462">
    <property type="entry name" value="aa-tRNA-synth_I_cd-bd"/>
</dbReference>
<feature type="binding site" evidence="10">
    <location>
        <position position="239"/>
    </location>
    <ligand>
        <name>ATP</name>
        <dbReference type="ChEBI" id="CHEBI:30616"/>
    </ligand>
</feature>
<evidence type="ECO:0000313" key="13">
    <source>
        <dbReference type="EMBL" id="PWQ93757.1"/>
    </source>
</evidence>
<evidence type="ECO:0000256" key="5">
    <source>
        <dbReference type="ARBA" id="ARBA00022598"/>
    </source>
</evidence>
<evidence type="ECO:0000256" key="7">
    <source>
        <dbReference type="ARBA" id="ARBA00022840"/>
    </source>
</evidence>
<feature type="domain" description="Aminoacyl-tRNA synthetase class I anticodon-binding" evidence="12">
    <location>
        <begin position="321"/>
        <end position="460"/>
    </location>
</feature>
<protein>
    <recommendedName>
        <fullName evidence="10">Glutamate--tRNA ligase</fullName>
        <ecNumber evidence="10">6.1.1.17</ecNumber>
    </recommendedName>
    <alternativeName>
        <fullName evidence="10">Glutamyl-tRNA synthetase</fullName>
        <shortName evidence="10">GluRS</shortName>
    </alternativeName>
</protein>
<dbReference type="InterPro" id="IPR000924">
    <property type="entry name" value="Glu/Gln-tRNA-synth"/>
</dbReference>
<dbReference type="InterPro" id="IPR001412">
    <property type="entry name" value="aa-tRNA-synth_I_CS"/>
</dbReference>
<feature type="short sequence motif" description="'KMSKS' region" evidence="10">
    <location>
        <begin position="236"/>
        <end position="240"/>
    </location>
</feature>
<feature type="binding site" evidence="10">
    <location>
        <position position="127"/>
    </location>
    <ligand>
        <name>Zn(2+)</name>
        <dbReference type="ChEBI" id="CHEBI:29105"/>
    </ligand>
</feature>
<comment type="function">
    <text evidence="10">Catalyzes the attachment of glutamate to tRNA(Glu) in a two-step reaction: glutamate is first activated by ATP to form Glu-AMP and then transferred to the acceptor end of tRNA(Glu).</text>
</comment>
<evidence type="ECO:0000256" key="2">
    <source>
        <dbReference type="ARBA" id="ARBA00007894"/>
    </source>
</evidence>
<sequence length="468" mass="52667">MTVKTRFAPSPTGDLHIGGARTALYSWLHARKEGGTFLLRIEDTDRERSTQASLDAILEGMAWLGLDYDEGPIFQTDRFDRYAEVIQQLMDSGHAYYCYCSREELDAMREKQWANKEKPRYDGRCRHRTEPVAGVEPVIRFRNPDEGDVVIKDLVKGDIVINNRELDDLVIARSDGTPTYNLTVVVDDIDMGMTHVIRGDDHINNTPRQINIMEALGATIPAFAHVPMILGDDGKRLSKRHGAVGVMHYRDAGYLPEAVINYLIRLGWSHGDQEVFTMEEMLKYFKLSDINGAASTFNTEKLNWMNQQYFKSLPAETIAGHLQWHIEKQGLDISKGPSLTDVIEGQRDRAKNLVDFVESSRYFFEDFDSYDEKAQKKQFKAGVDATLQFIHDKLSALPEWNPEAIDAVIKASCEELELGMGKVGPPLRLAVAGTPMSPSLDVTLNLVGRERTLARIEKAIAVIGGMTE</sequence>
<evidence type="ECO:0000256" key="8">
    <source>
        <dbReference type="ARBA" id="ARBA00022917"/>
    </source>
</evidence>
<comment type="cofactor">
    <cofactor evidence="10">
        <name>Zn(2+)</name>
        <dbReference type="ChEBI" id="CHEBI:29105"/>
    </cofactor>
    <text evidence="10">Binds 1 zinc ion per subunit.</text>
</comment>
<evidence type="ECO:0000256" key="10">
    <source>
        <dbReference type="HAMAP-Rule" id="MF_00022"/>
    </source>
</evidence>
<dbReference type="Gene3D" id="1.10.10.350">
    <property type="match status" value="1"/>
</dbReference>
<dbReference type="PANTHER" id="PTHR43311:SF2">
    <property type="entry name" value="GLUTAMATE--TRNA LIGASE, MITOCHONDRIAL-RELATED"/>
    <property type="match status" value="1"/>
</dbReference>
<dbReference type="Pfam" id="PF19269">
    <property type="entry name" value="Anticodon_2"/>
    <property type="match status" value="1"/>
</dbReference>
<comment type="subunit">
    <text evidence="3 10">Monomer.</text>
</comment>
<evidence type="ECO:0000256" key="9">
    <source>
        <dbReference type="ARBA" id="ARBA00023146"/>
    </source>
</evidence>
<dbReference type="GO" id="GO:0006424">
    <property type="term" value="P:glutamyl-tRNA aminoacylation"/>
    <property type="evidence" value="ECO:0007669"/>
    <property type="project" value="UniProtKB-UniRule"/>
</dbReference>
<reference evidence="13 14" key="1">
    <citation type="submission" date="2018-05" db="EMBL/GenBank/DDBJ databases">
        <title>Leucothrix arctica sp. nov., isolated from Arctic seawater.</title>
        <authorList>
            <person name="Choi A."/>
            <person name="Baek K."/>
        </authorList>
    </citation>
    <scope>NUCLEOTIDE SEQUENCE [LARGE SCALE GENOMIC DNA]</scope>
    <source>
        <strain evidence="13 14">IMCC9719</strain>
    </source>
</reference>
<dbReference type="Gene3D" id="3.40.50.620">
    <property type="entry name" value="HUPs"/>
    <property type="match status" value="1"/>
</dbReference>
<dbReference type="InterPro" id="IPR033910">
    <property type="entry name" value="GluRS_core"/>
</dbReference>
<dbReference type="Pfam" id="PF00749">
    <property type="entry name" value="tRNA-synt_1c"/>
    <property type="match status" value="1"/>
</dbReference>
<evidence type="ECO:0000259" key="11">
    <source>
        <dbReference type="Pfam" id="PF00749"/>
    </source>
</evidence>
<name>A0A317C619_9GAMM</name>
<dbReference type="GO" id="GO:0000049">
    <property type="term" value="F:tRNA binding"/>
    <property type="evidence" value="ECO:0007669"/>
    <property type="project" value="InterPro"/>
</dbReference>
<dbReference type="NCBIfam" id="NF004315">
    <property type="entry name" value="PRK05710.1-4"/>
    <property type="match status" value="1"/>
</dbReference>
<dbReference type="EMBL" id="QGKL01000042">
    <property type="protein sequence ID" value="PWQ93757.1"/>
    <property type="molecule type" value="Genomic_DNA"/>
</dbReference>
<proteinExistence type="inferred from homology"/>
<keyword evidence="14" id="KW-1185">Reference proteome</keyword>
<dbReference type="SUPFAM" id="SSF52374">
    <property type="entry name" value="Nucleotidylyl transferase"/>
    <property type="match status" value="1"/>
</dbReference>
<feature type="short sequence motif" description="'HIGH' region" evidence="10">
    <location>
        <begin position="9"/>
        <end position="19"/>
    </location>
</feature>
<comment type="catalytic activity">
    <reaction evidence="10">
        <text>tRNA(Glu) + L-glutamate + ATP = L-glutamyl-tRNA(Glu) + AMP + diphosphate</text>
        <dbReference type="Rhea" id="RHEA:23540"/>
        <dbReference type="Rhea" id="RHEA-COMP:9663"/>
        <dbReference type="Rhea" id="RHEA-COMP:9680"/>
        <dbReference type="ChEBI" id="CHEBI:29985"/>
        <dbReference type="ChEBI" id="CHEBI:30616"/>
        <dbReference type="ChEBI" id="CHEBI:33019"/>
        <dbReference type="ChEBI" id="CHEBI:78442"/>
        <dbReference type="ChEBI" id="CHEBI:78520"/>
        <dbReference type="ChEBI" id="CHEBI:456215"/>
        <dbReference type="EC" id="6.1.1.17"/>
    </reaction>
</comment>
<dbReference type="InterPro" id="IPR008925">
    <property type="entry name" value="aa_tRNA-synth_I_cd-bd_sf"/>
</dbReference>
<dbReference type="InterPro" id="IPR049940">
    <property type="entry name" value="GluQ/Sye"/>
</dbReference>
<evidence type="ECO:0000256" key="6">
    <source>
        <dbReference type="ARBA" id="ARBA00022741"/>
    </source>
</evidence>
<keyword evidence="10" id="KW-0479">Metal-binding</keyword>
<dbReference type="CDD" id="cd00808">
    <property type="entry name" value="GluRS_core"/>
    <property type="match status" value="1"/>
</dbReference>
<dbReference type="GO" id="GO:0004818">
    <property type="term" value="F:glutamate-tRNA ligase activity"/>
    <property type="evidence" value="ECO:0007669"/>
    <property type="project" value="UniProtKB-UniRule"/>
</dbReference>
<feature type="binding site" evidence="10">
    <location>
        <position position="125"/>
    </location>
    <ligand>
        <name>Zn(2+)</name>
        <dbReference type="ChEBI" id="CHEBI:29105"/>
    </ligand>
</feature>
<evidence type="ECO:0000256" key="3">
    <source>
        <dbReference type="ARBA" id="ARBA00011245"/>
    </source>
</evidence>
<gene>
    <name evidence="10" type="primary">gltX</name>
    <name evidence="13" type="ORF">DKT75_19295</name>
</gene>
<dbReference type="AlphaFoldDB" id="A0A317C619"/>
<dbReference type="EC" id="6.1.1.17" evidence="10"/>
<dbReference type="HAMAP" id="MF_00022">
    <property type="entry name" value="Glu_tRNA_synth_type1"/>
    <property type="match status" value="1"/>
</dbReference>
<dbReference type="InterPro" id="IPR014729">
    <property type="entry name" value="Rossmann-like_a/b/a_fold"/>
</dbReference>
<dbReference type="PROSITE" id="PS00178">
    <property type="entry name" value="AA_TRNA_LIGASE_I"/>
    <property type="match status" value="1"/>
</dbReference>
<dbReference type="PANTHER" id="PTHR43311">
    <property type="entry name" value="GLUTAMATE--TRNA LIGASE"/>
    <property type="match status" value="1"/>
</dbReference>
<evidence type="ECO:0000313" key="14">
    <source>
        <dbReference type="Proteomes" id="UP000245506"/>
    </source>
</evidence>
<dbReference type="FunFam" id="3.40.50.620:FF:000007">
    <property type="entry name" value="Glutamate--tRNA ligase"/>
    <property type="match status" value="1"/>
</dbReference>
<keyword evidence="7 10" id="KW-0067">ATP-binding</keyword>
<dbReference type="Proteomes" id="UP000245506">
    <property type="component" value="Unassembled WGS sequence"/>
</dbReference>
<dbReference type="InterPro" id="IPR004527">
    <property type="entry name" value="Glu-tRNA-ligase_bac/mito"/>
</dbReference>
<keyword evidence="8 10" id="KW-0648">Protein biosynthesis</keyword>
<dbReference type="NCBIfam" id="TIGR00464">
    <property type="entry name" value="gltX_bact"/>
    <property type="match status" value="1"/>
</dbReference>
<feature type="binding site" evidence="10">
    <location>
        <position position="100"/>
    </location>
    <ligand>
        <name>Zn(2+)</name>
        <dbReference type="ChEBI" id="CHEBI:29105"/>
    </ligand>
</feature>
<dbReference type="RefSeq" id="WP_109825887.1">
    <property type="nucleotide sequence ID" value="NZ_QGKL01000042.1"/>
</dbReference>
<organism evidence="13 14">
    <name type="scientific">Leucothrix arctica</name>
    <dbReference type="NCBI Taxonomy" id="1481894"/>
    <lineage>
        <taxon>Bacteria</taxon>
        <taxon>Pseudomonadati</taxon>
        <taxon>Pseudomonadota</taxon>
        <taxon>Gammaproteobacteria</taxon>
        <taxon>Thiotrichales</taxon>
        <taxon>Thiotrichaceae</taxon>
        <taxon>Leucothrix</taxon>
    </lineage>
</organism>
<dbReference type="GO" id="GO:0008270">
    <property type="term" value="F:zinc ion binding"/>
    <property type="evidence" value="ECO:0007669"/>
    <property type="project" value="UniProtKB-UniRule"/>
</dbReference>
<keyword evidence="9 10" id="KW-0030">Aminoacyl-tRNA synthetase</keyword>
<dbReference type="GO" id="GO:0005524">
    <property type="term" value="F:ATP binding"/>
    <property type="evidence" value="ECO:0007669"/>
    <property type="project" value="UniProtKB-UniRule"/>
</dbReference>
<accession>A0A317C619</accession>
<dbReference type="SUPFAM" id="SSF48163">
    <property type="entry name" value="An anticodon-binding domain of class I aminoacyl-tRNA synthetases"/>
    <property type="match status" value="1"/>
</dbReference>
<dbReference type="OrthoDB" id="9807503at2"/>
<feature type="domain" description="Glutamyl/glutaminyl-tRNA synthetase class Ib catalytic" evidence="11">
    <location>
        <begin position="3"/>
        <end position="304"/>
    </location>
</feature>
<keyword evidence="4 10" id="KW-0963">Cytoplasm</keyword>
<dbReference type="GO" id="GO:0005829">
    <property type="term" value="C:cytosol"/>
    <property type="evidence" value="ECO:0007669"/>
    <property type="project" value="TreeGrafter"/>
</dbReference>
<feature type="binding site" evidence="10">
    <location>
        <position position="98"/>
    </location>
    <ligand>
        <name>Zn(2+)</name>
        <dbReference type="ChEBI" id="CHEBI:29105"/>
    </ligand>
</feature>
<dbReference type="NCBIfam" id="NF004314">
    <property type="entry name" value="PRK05710.1-3"/>
    <property type="match status" value="1"/>
</dbReference>
<comment type="subcellular location">
    <subcellularLocation>
        <location evidence="1 10">Cytoplasm</location>
    </subcellularLocation>
</comment>
<keyword evidence="5 10" id="KW-0436">Ligase</keyword>
<keyword evidence="6 10" id="KW-0547">Nucleotide-binding</keyword>
<keyword evidence="10" id="KW-0862">Zinc</keyword>
<evidence type="ECO:0000256" key="4">
    <source>
        <dbReference type="ARBA" id="ARBA00022490"/>
    </source>
</evidence>
<evidence type="ECO:0000256" key="1">
    <source>
        <dbReference type="ARBA" id="ARBA00004496"/>
    </source>
</evidence>
<comment type="caution">
    <text evidence="13">The sequence shown here is derived from an EMBL/GenBank/DDBJ whole genome shotgun (WGS) entry which is preliminary data.</text>
</comment>
<dbReference type="InterPro" id="IPR020058">
    <property type="entry name" value="Glu/Gln-tRNA-synth_Ib_cat-dom"/>
</dbReference>
<dbReference type="PRINTS" id="PR00987">
    <property type="entry name" value="TRNASYNTHGLU"/>
</dbReference>
<dbReference type="InterPro" id="IPR020751">
    <property type="entry name" value="aa-tRNA-synth_I_codon-bd_sub2"/>
</dbReference>